<dbReference type="InterPro" id="IPR002625">
    <property type="entry name" value="Smr_dom"/>
</dbReference>
<dbReference type="RefSeq" id="XP_058345197.1">
    <property type="nucleotide sequence ID" value="XM_058484209.1"/>
</dbReference>
<keyword evidence="4" id="KW-1185">Reference proteome</keyword>
<name>A0AAD7V7B0_9FUNG</name>
<dbReference type="SMART" id="SM01162">
    <property type="entry name" value="DUF1771"/>
    <property type="match status" value="1"/>
</dbReference>
<feature type="region of interest" description="Disordered" evidence="1">
    <location>
        <begin position="226"/>
        <end position="252"/>
    </location>
</feature>
<proteinExistence type="predicted"/>
<dbReference type="SMART" id="SM00463">
    <property type="entry name" value="SMR"/>
    <property type="match status" value="1"/>
</dbReference>
<organism evidence="3 4">
    <name type="scientific">Lichtheimia ornata</name>
    <dbReference type="NCBI Taxonomy" id="688661"/>
    <lineage>
        <taxon>Eukaryota</taxon>
        <taxon>Fungi</taxon>
        <taxon>Fungi incertae sedis</taxon>
        <taxon>Mucoromycota</taxon>
        <taxon>Mucoromycotina</taxon>
        <taxon>Mucoromycetes</taxon>
        <taxon>Mucorales</taxon>
        <taxon>Lichtheimiaceae</taxon>
        <taxon>Lichtheimia</taxon>
    </lineage>
</organism>
<dbReference type="SUPFAM" id="SSF160443">
    <property type="entry name" value="SMR domain-like"/>
    <property type="match status" value="1"/>
</dbReference>
<evidence type="ECO:0000313" key="3">
    <source>
        <dbReference type="EMBL" id="KAJ8660284.1"/>
    </source>
</evidence>
<dbReference type="PANTHER" id="PTHR46651">
    <property type="entry name" value="POLYADENYLATE-BINDING PROTEIN-INTERACTING PROTEIN 7"/>
    <property type="match status" value="1"/>
</dbReference>
<dbReference type="InterPro" id="IPR036063">
    <property type="entry name" value="Smr_dom_sf"/>
</dbReference>
<feature type="domain" description="Smr" evidence="2">
    <location>
        <begin position="426"/>
        <end position="514"/>
    </location>
</feature>
<protein>
    <recommendedName>
        <fullName evidence="2">Smr domain-containing protein</fullName>
    </recommendedName>
</protein>
<dbReference type="Proteomes" id="UP001234581">
    <property type="component" value="Unassembled WGS sequence"/>
</dbReference>
<evidence type="ECO:0000256" key="1">
    <source>
        <dbReference type="SAM" id="MobiDB-lite"/>
    </source>
</evidence>
<feature type="compositionally biased region" description="Low complexity" evidence="1">
    <location>
        <begin position="298"/>
        <end position="317"/>
    </location>
</feature>
<reference evidence="3 4" key="1">
    <citation type="submission" date="2023-03" db="EMBL/GenBank/DDBJ databases">
        <title>Genome sequence of Lichtheimia ornata CBS 291.66.</title>
        <authorList>
            <person name="Mohabir J.T."/>
            <person name="Shea T.P."/>
            <person name="Kurbessoian T."/>
            <person name="Berby B."/>
            <person name="Fontaine J."/>
            <person name="Livny J."/>
            <person name="Gnirke A."/>
            <person name="Stajich J.E."/>
            <person name="Cuomo C.A."/>
        </authorList>
    </citation>
    <scope>NUCLEOTIDE SEQUENCE [LARGE SCALE GENOMIC DNA]</scope>
    <source>
        <strain evidence="3">CBS 291.66</strain>
    </source>
</reference>
<dbReference type="InterPro" id="IPR053242">
    <property type="entry name" value="PAM2-like_domain"/>
</dbReference>
<dbReference type="Gene3D" id="3.30.1370.110">
    <property type="match status" value="1"/>
</dbReference>
<dbReference type="GeneID" id="83211559"/>
<dbReference type="PANTHER" id="PTHR46651:SF1">
    <property type="entry name" value="SMALL MUTS RELATED FAMILY PROTEIN"/>
    <property type="match status" value="1"/>
</dbReference>
<accession>A0AAD7V7B0</accession>
<dbReference type="InterPro" id="IPR013899">
    <property type="entry name" value="DUF1771"/>
</dbReference>
<evidence type="ECO:0000313" key="4">
    <source>
        <dbReference type="Proteomes" id="UP001234581"/>
    </source>
</evidence>
<feature type="region of interest" description="Disordered" evidence="1">
    <location>
        <begin position="293"/>
        <end position="320"/>
    </location>
</feature>
<dbReference type="EMBL" id="JARTCD010000014">
    <property type="protein sequence ID" value="KAJ8660284.1"/>
    <property type="molecule type" value="Genomic_DNA"/>
</dbReference>
<gene>
    <name evidence="3" type="ORF">O0I10_004146</name>
</gene>
<comment type="caution">
    <text evidence="3">The sequence shown here is derived from an EMBL/GenBank/DDBJ whole genome shotgun (WGS) entry which is preliminary data.</text>
</comment>
<feature type="region of interest" description="Disordered" evidence="1">
    <location>
        <begin position="111"/>
        <end position="144"/>
    </location>
</feature>
<dbReference type="Pfam" id="PF01713">
    <property type="entry name" value="Smr"/>
    <property type="match status" value="1"/>
</dbReference>
<evidence type="ECO:0000259" key="2">
    <source>
        <dbReference type="PROSITE" id="PS50828"/>
    </source>
</evidence>
<dbReference type="Pfam" id="PF08590">
    <property type="entry name" value="DUF1771"/>
    <property type="match status" value="1"/>
</dbReference>
<dbReference type="AlphaFoldDB" id="A0AAD7V7B0"/>
<sequence>MREMEACAAGIMHYAFDYHHEAETCVHQYLEQQTLLAAPLSTHIITRIVKGRVHQKQCGEATLGNNSKAVVDATSHGYGAAQPTMHPTTATIVSQSDLYYNENADSDLMYTSSSSSSLMHEDEDASDNSWFDPPEVEYKPTSSGNAAFADEMQNSITDGSQWNISDDAAGSKMGTNSIPYADDELNSEYGYYDGVLEWLLSHVQHENYQNIGRDAWSRVYGLTTQQQQDDTRCEKTSPAQQQPTTPDIGMSNFDQDFPALTPTTKKITPSISTPTFSTTTAALDFATIVRRHAPPHASSNNSTIESSTQQQQQPNPSAAFSKIRSWLSSSDRLVKQLNRPARIPWLETGDPVTQLYRTERRHAHQCWAQMRCYYQIAQKCYRRQDWANARWYAQEARYYRTRMKELHHQASRRIFAQRNQEDALFIDLHGMHVDEARASTLQWFHSMLRDGYRGIVYVVTGIGHHSRPLHRQQQQQQQGKLRPAIAMFLKSIYRCEETSVYGDDKGGVFAVYLCSHRFIPSSLLPDRRICLYCKFEQEL</sequence>
<dbReference type="PROSITE" id="PS50828">
    <property type="entry name" value="SMR"/>
    <property type="match status" value="1"/>
</dbReference>